<dbReference type="PANTHER" id="PTHR45011">
    <property type="entry name" value="DAP3-BINDING CELL DEATH ENHANCER 1"/>
    <property type="match status" value="1"/>
</dbReference>
<accession>K0TG96</accession>
<dbReference type="PANTHER" id="PTHR45011:SF1">
    <property type="entry name" value="DAP3-BINDING CELL DEATH ENHANCER 1"/>
    <property type="match status" value="1"/>
</dbReference>
<comment type="caution">
    <text evidence="1">The sequence shown here is derived from an EMBL/GenBank/DDBJ whole genome shotgun (WGS) entry which is preliminary data.</text>
</comment>
<dbReference type="InterPro" id="IPR052748">
    <property type="entry name" value="ISR_Activator"/>
</dbReference>
<dbReference type="EMBL" id="AGNL01009916">
    <property type="protein sequence ID" value="EJK69542.1"/>
    <property type="molecule type" value="Genomic_DNA"/>
</dbReference>
<evidence type="ECO:0008006" key="3">
    <source>
        <dbReference type="Google" id="ProtNLM"/>
    </source>
</evidence>
<dbReference type="OMA" id="NCELALQ"/>
<dbReference type="AlphaFoldDB" id="K0TG96"/>
<dbReference type="Gene3D" id="1.25.40.10">
    <property type="entry name" value="Tetratricopeptide repeat domain"/>
    <property type="match status" value="1"/>
</dbReference>
<evidence type="ECO:0000313" key="2">
    <source>
        <dbReference type="Proteomes" id="UP000266841"/>
    </source>
</evidence>
<reference evidence="1 2" key="1">
    <citation type="journal article" date="2012" name="Genome Biol.">
        <title>Genome and low-iron response of an oceanic diatom adapted to chronic iron limitation.</title>
        <authorList>
            <person name="Lommer M."/>
            <person name="Specht M."/>
            <person name="Roy A.S."/>
            <person name="Kraemer L."/>
            <person name="Andreson R."/>
            <person name="Gutowska M.A."/>
            <person name="Wolf J."/>
            <person name="Bergner S.V."/>
            <person name="Schilhabel M.B."/>
            <person name="Klostermeier U.C."/>
            <person name="Beiko R.G."/>
            <person name="Rosenstiel P."/>
            <person name="Hippler M."/>
            <person name="Laroche J."/>
        </authorList>
    </citation>
    <scope>NUCLEOTIDE SEQUENCE [LARGE SCALE GENOMIC DNA]</scope>
    <source>
        <strain evidence="1 2">CCMP1005</strain>
    </source>
</reference>
<sequence>MRDCPFCRTHSDDEEDLAMIQARVNAGDPMALFHLGTKYHLGEYGLEKNMTRAVELYESAAELGVKDAHYNLGLMYANGEDVEKDTNKAFRHYEAAAMCGHVFARCNLGCEEYNAGNCELALQHLLISAKLGDDESLKNVRIFS</sequence>
<dbReference type="Pfam" id="PF08238">
    <property type="entry name" value="Sel1"/>
    <property type="match status" value="3"/>
</dbReference>
<evidence type="ECO:0000313" key="1">
    <source>
        <dbReference type="EMBL" id="EJK69542.1"/>
    </source>
</evidence>
<gene>
    <name evidence="1" type="ORF">THAOC_09189</name>
</gene>
<dbReference type="OrthoDB" id="40126at2759"/>
<dbReference type="Proteomes" id="UP000266841">
    <property type="component" value="Unassembled WGS sequence"/>
</dbReference>
<name>K0TG96_THAOC</name>
<protein>
    <recommendedName>
        <fullName evidence="3">Sel1 repeat family protein</fullName>
    </recommendedName>
</protein>
<dbReference type="InterPro" id="IPR006597">
    <property type="entry name" value="Sel1-like"/>
</dbReference>
<organism evidence="1 2">
    <name type="scientific">Thalassiosira oceanica</name>
    <name type="common">Marine diatom</name>
    <dbReference type="NCBI Taxonomy" id="159749"/>
    <lineage>
        <taxon>Eukaryota</taxon>
        <taxon>Sar</taxon>
        <taxon>Stramenopiles</taxon>
        <taxon>Ochrophyta</taxon>
        <taxon>Bacillariophyta</taxon>
        <taxon>Coscinodiscophyceae</taxon>
        <taxon>Thalassiosirophycidae</taxon>
        <taxon>Thalassiosirales</taxon>
        <taxon>Thalassiosiraceae</taxon>
        <taxon>Thalassiosira</taxon>
    </lineage>
</organism>
<dbReference type="SUPFAM" id="SSF81901">
    <property type="entry name" value="HCP-like"/>
    <property type="match status" value="1"/>
</dbReference>
<dbReference type="SMART" id="SM00671">
    <property type="entry name" value="SEL1"/>
    <property type="match status" value="3"/>
</dbReference>
<keyword evidence="2" id="KW-1185">Reference proteome</keyword>
<dbReference type="InterPro" id="IPR011990">
    <property type="entry name" value="TPR-like_helical_dom_sf"/>
</dbReference>
<proteinExistence type="predicted"/>